<protein>
    <submittedName>
        <fullName evidence="3">FMN-binding protein</fullName>
    </submittedName>
</protein>
<feature type="domain" description="FMN-binding" evidence="2">
    <location>
        <begin position="68"/>
        <end position="138"/>
    </location>
</feature>
<dbReference type="OrthoDB" id="307864at2"/>
<comment type="caution">
    <text evidence="3">The sequence shown here is derived from an EMBL/GenBank/DDBJ whole genome shotgun (WGS) entry which is preliminary data.</text>
</comment>
<proteinExistence type="predicted"/>
<dbReference type="Pfam" id="PF04205">
    <property type="entry name" value="FMN_bind"/>
    <property type="match status" value="1"/>
</dbReference>
<gene>
    <name evidence="3" type="ORF">EH198_09715</name>
</gene>
<dbReference type="AlphaFoldDB" id="A0A3N9P8G7"/>
<sequence length="140" mass="15126">MAFHLGGYSVKKKLLIVVGLILLVGIGSGLTYLYQVRSYQNKIKNLTISDVPFSRLADGTYVGEYDVRFIDAKVQVSVQNGKVTKIDLLKHKNGHGAPAEAILKEIVAKQTLEVDAVSGASNSSKVLKKAVEIALVQGEK</sequence>
<evidence type="ECO:0000313" key="3">
    <source>
        <dbReference type="EMBL" id="RQW11935.1"/>
    </source>
</evidence>
<reference evidence="3 4" key="1">
    <citation type="submission" date="2018-11" db="EMBL/GenBank/DDBJ databases">
        <title>Genome sequence of strain 7197.</title>
        <authorList>
            <person name="Gao J."/>
            <person name="Sun J."/>
        </authorList>
    </citation>
    <scope>NUCLEOTIDE SEQUENCE [LARGE SCALE GENOMIC DNA]</scope>
    <source>
        <strain evidence="3 4">7197</strain>
    </source>
</reference>
<dbReference type="SMART" id="SM00900">
    <property type="entry name" value="FMN_bind"/>
    <property type="match status" value="1"/>
</dbReference>
<keyword evidence="1" id="KW-0812">Transmembrane</keyword>
<keyword evidence="4" id="KW-1185">Reference proteome</keyword>
<dbReference type="Gene3D" id="3.90.1010.20">
    <property type="match status" value="1"/>
</dbReference>
<organism evidence="3 4">
    <name type="scientific">Paenibacillus rhizophilus</name>
    <dbReference type="NCBI Taxonomy" id="1850366"/>
    <lineage>
        <taxon>Bacteria</taxon>
        <taxon>Bacillati</taxon>
        <taxon>Bacillota</taxon>
        <taxon>Bacilli</taxon>
        <taxon>Bacillales</taxon>
        <taxon>Paenibacillaceae</taxon>
        <taxon>Paenibacillus</taxon>
    </lineage>
</organism>
<evidence type="ECO:0000313" key="4">
    <source>
        <dbReference type="Proteomes" id="UP000282529"/>
    </source>
</evidence>
<dbReference type="GO" id="GO:0016020">
    <property type="term" value="C:membrane"/>
    <property type="evidence" value="ECO:0007669"/>
    <property type="project" value="InterPro"/>
</dbReference>
<evidence type="ECO:0000256" key="1">
    <source>
        <dbReference type="SAM" id="Phobius"/>
    </source>
</evidence>
<accession>A0A3N9P8G7</accession>
<evidence type="ECO:0000259" key="2">
    <source>
        <dbReference type="SMART" id="SM00900"/>
    </source>
</evidence>
<dbReference type="InterPro" id="IPR007329">
    <property type="entry name" value="FMN-bd"/>
</dbReference>
<keyword evidence="1" id="KW-0472">Membrane</keyword>
<name>A0A3N9P8G7_9BACL</name>
<dbReference type="EMBL" id="RQPI01000004">
    <property type="protein sequence ID" value="RQW11935.1"/>
    <property type="molecule type" value="Genomic_DNA"/>
</dbReference>
<keyword evidence="1" id="KW-1133">Transmembrane helix</keyword>
<dbReference type="GO" id="GO:0010181">
    <property type="term" value="F:FMN binding"/>
    <property type="evidence" value="ECO:0007669"/>
    <property type="project" value="InterPro"/>
</dbReference>
<feature type="transmembrane region" description="Helical" evidence="1">
    <location>
        <begin position="14"/>
        <end position="34"/>
    </location>
</feature>
<dbReference type="Proteomes" id="UP000282529">
    <property type="component" value="Unassembled WGS sequence"/>
</dbReference>